<dbReference type="OMA" id="IAYAYRK"/>
<dbReference type="Proteomes" id="UP000031307">
    <property type="component" value="Unassembled WGS sequence"/>
</dbReference>
<reference evidence="2 3" key="1">
    <citation type="journal article" date="2014" name="Mol. Biol. Evol.">
        <title>Massive expansion of Ubiquitination-related gene families within the Chlamydiae.</title>
        <authorList>
            <person name="Domman D."/>
            <person name="Collingro A."/>
            <person name="Lagkouvardos I."/>
            <person name="Gehre L."/>
            <person name="Weinmaier T."/>
            <person name="Rattei T."/>
            <person name="Subtil A."/>
            <person name="Horn M."/>
        </authorList>
    </citation>
    <scope>NUCLEOTIDE SEQUENCE [LARGE SCALE GENOMIC DNA]</scope>
    <source>
        <strain evidence="2 3">OEW1</strain>
    </source>
</reference>
<dbReference type="RefSeq" id="WP_006341996.1">
    <property type="nucleotide sequence ID" value="NZ_BAWW01000039.1"/>
</dbReference>
<feature type="domain" description="PRTase-CE" evidence="1">
    <location>
        <begin position="43"/>
        <end position="323"/>
    </location>
</feature>
<dbReference type="Pfam" id="PF24390">
    <property type="entry name" value="PRTase-CE"/>
    <property type="match status" value="1"/>
</dbReference>
<evidence type="ECO:0000313" key="2">
    <source>
        <dbReference type="EMBL" id="KIA77284.1"/>
    </source>
</evidence>
<gene>
    <name evidence="2" type="ORF">DB43_GP00130</name>
</gene>
<protein>
    <recommendedName>
        <fullName evidence="1">PRTase-CE domain-containing protein</fullName>
    </recommendedName>
</protein>
<evidence type="ECO:0000313" key="3">
    <source>
        <dbReference type="Proteomes" id="UP000031307"/>
    </source>
</evidence>
<dbReference type="EMBL" id="JSAM01000085">
    <property type="protein sequence ID" value="KIA77284.1"/>
    <property type="molecule type" value="Genomic_DNA"/>
</dbReference>
<sequence>MEAFERFKLVLLLFSAGFSNGISSAAELYKKFNEAHITLAEINHWLDQFDQEDREAAIMLLQQIDYYSYRQLIKDLSYLHRQVLACLKKEGFIEDDSKEILFKNIDFSKTYPAKSGDLISYFYRTANKIRGVAFKNLDDLYRDGEDKSNRCLIILDDYASTGTQFLFEQYATEHYDLFNHYQKVFHVVLVANKSAIEKFEKVKRGDHESLAQDFFQILNVNEESEKKKIYENVKKIHSDKLEIIFLHQETPLFEKTKDQDSKSTEKIADLLQKYCMKQYLGGGYDTNGHTVFFYNCPNNLPEILWNSKSRKRDGSPWTPLFKRIEDISIYEMSKGIPAEEQIW</sequence>
<accession>A0A0C1ELH6</accession>
<name>A0A0C1ELH6_9BACT</name>
<comment type="caution">
    <text evidence="2">The sequence shown here is derived from an EMBL/GenBank/DDBJ whole genome shotgun (WGS) entry which is preliminary data.</text>
</comment>
<dbReference type="PATRIC" id="fig|83552.4.peg.1578"/>
<evidence type="ECO:0000259" key="1">
    <source>
        <dbReference type="Pfam" id="PF24390"/>
    </source>
</evidence>
<organism evidence="2 3">
    <name type="scientific">Parachlamydia acanthamoebae</name>
    <dbReference type="NCBI Taxonomy" id="83552"/>
    <lineage>
        <taxon>Bacteria</taxon>
        <taxon>Pseudomonadati</taxon>
        <taxon>Chlamydiota</taxon>
        <taxon>Chlamydiia</taxon>
        <taxon>Parachlamydiales</taxon>
        <taxon>Parachlamydiaceae</taxon>
        <taxon>Parachlamydia</taxon>
    </lineage>
</organism>
<dbReference type="InterPro" id="IPR056920">
    <property type="entry name" value="PRTase-CE"/>
</dbReference>
<dbReference type="AlphaFoldDB" id="A0A0C1ELH6"/>
<proteinExistence type="predicted"/>